<evidence type="ECO:0000256" key="1">
    <source>
        <dbReference type="ARBA" id="ARBA00001231"/>
    </source>
</evidence>
<name>A0A1H9ZNZ4_9FIRM</name>
<feature type="compositionally biased region" description="Basic and acidic residues" evidence="6">
    <location>
        <begin position="21"/>
        <end position="35"/>
    </location>
</feature>
<dbReference type="InterPro" id="IPR001764">
    <property type="entry name" value="Glyco_hydro_3_N"/>
</dbReference>
<dbReference type="EMBL" id="FOHN01000004">
    <property type="protein sequence ID" value="SES83065.1"/>
    <property type="molecule type" value="Genomic_DNA"/>
</dbReference>
<evidence type="ECO:0000313" key="9">
    <source>
        <dbReference type="Proteomes" id="UP000199800"/>
    </source>
</evidence>
<reference evidence="8 9" key="1">
    <citation type="submission" date="2016-10" db="EMBL/GenBank/DDBJ databases">
        <authorList>
            <person name="de Groot N.N."/>
        </authorList>
    </citation>
    <scope>NUCLEOTIDE SEQUENCE [LARGE SCALE GENOMIC DNA]</scope>
    <source>
        <strain evidence="8 9">DSM 1801</strain>
    </source>
</reference>
<dbReference type="AlphaFoldDB" id="A0A1H9ZNZ4"/>
<dbReference type="Proteomes" id="UP000199800">
    <property type="component" value="Unassembled WGS sequence"/>
</dbReference>
<evidence type="ECO:0000256" key="2">
    <source>
        <dbReference type="ARBA" id="ARBA00005336"/>
    </source>
</evidence>
<gene>
    <name evidence="8" type="ORF">SAMN04487772_10417</name>
</gene>
<keyword evidence="5" id="KW-0326">Glycosidase</keyword>
<dbReference type="Gene3D" id="3.20.20.300">
    <property type="entry name" value="Glycoside hydrolase, family 3, N-terminal domain"/>
    <property type="match status" value="1"/>
</dbReference>
<feature type="region of interest" description="Disordered" evidence="6">
    <location>
        <begin position="21"/>
        <end position="52"/>
    </location>
</feature>
<accession>A0A1H9ZNZ4</accession>
<sequence>MKKLFFLVLAVSLIVTGCGKEKPSKEQVDPIKPTKEVSASLEPEASSDASDNILTDSSEITGLAKMILAKMSLEEKIGQMFLVNLESLDDSKGTYFEHREVTKKMKRNLKDFPVGGVILFSRNIETREQTIKLNQDLQKNSKIPLWTAVDEEGGDIARIANNPNMKTTQFPPMEIVGATEDAEYCYNMGKTIGSEISELGFNLDFAPVADVRTNEKNKEIGNRSFGNKAESVAEFACAVVKGMQKTGVSATLKHFPGHGDAQGDTHQSSVNIGSDINRLRTVDFVPFQEGIKAGADFIMISHISISRIAGNTLPASLSSLVMKDIVRRELRFNGVVITDAMDMKAITGHYQAADAALMSIKAGADVVLMPENFVRAYNRIVNAVINKELTESRIDESVQRILETKIKRGLILRDTELIYKK</sequence>
<dbReference type="RefSeq" id="WP_092476493.1">
    <property type="nucleotide sequence ID" value="NZ_FOHN01000004.1"/>
</dbReference>
<dbReference type="EC" id="3.2.1.52" evidence="3"/>
<keyword evidence="9" id="KW-1185">Reference proteome</keyword>
<evidence type="ECO:0000256" key="6">
    <source>
        <dbReference type="SAM" id="MobiDB-lite"/>
    </source>
</evidence>
<proteinExistence type="inferred from homology"/>
<dbReference type="STRING" id="29364.SAMN04487772_10417"/>
<dbReference type="PROSITE" id="PS00775">
    <property type="entry name" value="GLYCOSYL_HYDROL_F3"/>
    <property type="match status" value="1"/>
</dbReference>
<dbReference type="OrthoDB" id="9805821at2"/>
<dbReference type="PROSITE" id="PS51257">
    <property type="entry name" value="PROKAR_LIPOPROTEIN"/>
    <property type="match status" value="1"/>
</dbReference>
<dbReference type="InterPro" id="IPR050226">
    <property type="entry name" value="NagZ_Beta-hexosaminidase"/>
</dbReference>
<dbReference type="InterPro" id="IPR019800">
    <property type="entry name" value="Glyco_hydro_3_AS"/>
</dbReference>
<feature type="domain" description="Glycoside hydrolase family 3 N-terminal" evidence="7">
    <location>
        <begin position="73"/>
        <end position="403"/>
    </location>
</feature>
<evidence type="ECO:0000256" key="5">
    <source>
        <dbReference type="ARBA" id="ARBA00023295"/>
    </source>
</evidence>
<keyword evidence="4" id="KW-0378">Hydrolase</keyword>
<protein>
    <recommendedName>
        <fullName evidence="3">beta-N-acetylhexosaminidase</fullName>
        <ecNumber evidence="3">3.2.1.52</ecNumber>
    </recommendedName>
</protein>
<evidence type="ECO:0000259" key="7">
    <source>
        <dbReference type="Pfam" id="PF00933"/>
    </source>
</evidence>
<organism evidence="8 9">
    <name type="scientific">[Clostridium] polysaccharolyticum</name>
    <dbReference type="NCBI Taxonomy" id="29364"/>
    <lineage>
        <taxon>Bacteria</taxon>
        <taxon>Bacillati</taxon>
        <taxon>Bacillota</taxon>
        <taxon>Clostridia</taxon>
        <taxon>Lachnospirales</taxon>
        <taxon>Lachnospiraceae</taxon>
    </lineage>
</organism>
<dbReference type="GO" id="GO:0004563">
    <property type="term" value="F:beta-N-acetylhexosaminidase activity"/>
    <property type="evidence" value="ECO:0007669"/>
    <property type="project" value="UniProtKB-EC"/>
</dbReference>
<dbReference type="InterPro" id="IPR017853">
    <property type="entry name" value="GH"/>
</dbReference>
<comment type="similarity">
    <text evidence="2">Belongs to the glycosyl hydrolase 3 family.</text>
</comment>
<comment type="catalytic activity">
    <reaction evidence="1">
        <text>Hydrolysis of terminal non-reducing N-acetyl-D-hexosamine residues in N-acetyl-beta-D-hexosaminides.</text>
        <dbReference type="EC" id="3.2.1.52"/>
    </reaction>
</comment>
<dbReference type="SUPFAM" id="SSF51445">
    <property type="entry name" value="(Trans)glycosidases"/>
    <property type="match status" value="1"/>
</dbReference>
<dbReference type="InterPro" id="IPR036962">
    <property type="entry name" value="Glyco_hydro_3_N_sf"/>
</dbReference>
<evidence type="ECO:0000256" key="4">
    <source>
        <dbReference type="ARBA" id="ARBA00022801"/>
    </source>
</evidence>
<dbReference type="PANTHER" id="PTHR30480:SF13">
    <property type="entry name" value="BETA-HEXOSAMINIDASE"/>
    <property type="match status" value="1"/>
</dbReference>
<evidence type="ECO:0000313" key="8">
    <source>
        <dbReference type="EMBL" id="SES83065.1"/>
    </source>
</evidence>
<dbReference type="PANTHER" id="PTHR30480">
    <property type="entry name" value="BETA-HEXOSAMINIDASE-RELATED"/>
    <property type="match status" value="1"/>
</dbReference>
<dbReference type="GO" id="GO:0009254">
    <property type="term" value="P:peptidoglycan turnover"/>
    <property type="evidence" value="ECO:0007669"/>
    <property type="project" value="TreeGrafter"/>
</dbReference>
<dbReference type="Pfam" id="PF00933">
    <property type="entry name" value="Glyco_hydro_3"/>
    <property type="match status" value="1"/>
</dbReference>
<dbReference type="GO" id="GO:0005975">
    <property type="term" value="P:carbohydrate metabolic process"/>
    <property type="evidence" value="ECO:0007669"/>
    <property type="project" value="InterPro"/>
</dbReference>
<evidence type="ECO:0000256" key="3">
    <source>
        <dbReference type="ARBA" id="ARBA00012663"/>
    </source>
</evidence>